<organism evidence="2 3">
    <name type="scientific">Komagataella pastoris</name>
    <name type="common">Yeast</name>
    <name type="synonym">Pichia pastoris</name>
    <dbReference type="NCBI Taxonomy" id="4922"/>
    <lineage>
        <taxon>Eukaryota</taxon>
        <taxon>Fungi</taxon>
        <taxon>Dikarya</taxon>
        <taxon>Ascomycota</taxon>
        <taxon>Saccharomycotina</taxon>
        <taxon>Pichiomycetes</taxon>
        <taxon>Pichiales</taxon>
        <taxon>Pichiaceae</taxon>
        <taxon>Komagataella</taxon>
    </lineage>
</organism>
<sequence length="143" mass="16379">MTTINRPVQIEEFVLAIRELPTESLDAIKSQLSTSVHRLNESNKLMESLLLKIRNKDKSASEIDELEDIVTEEDDDKIYEESIRENEIVLKNQKERIDRIEQELLSRSTERKEDVPTASSSAKFELNTDNNGIESNAANSVFL</sequence>
<dbReference type="OrthoDB" id="548474at2759"/>
<gene>
    <name evidence="2" type="primary">TMA17</name>
    <name evidence="2" type="ORF">ATY40_BA7503434</name>
</gene>
<evidence type="ECO:0000313" key="2">
    <source>
        <dbReference type="EMBL" id="ANZ77189.1"/>
    </source>
</evidence>
<dbReference type="Proteomes" id="UP000094565">
    <property type="component" value="Chromosome 3"/>
</dbReference>
<feature type="compositionally biased region" description="Polar residues" evidence="1">
    <location>
        <begin position="117"/>
        <end position="143"/>
    </location>
</feature>
<feature type="region of interest" description="Disordered" evidence="1">
    <location>
        <begin position="104"/>
        <end position="143"/>
    </location>
</feature>
<keyword evidence="3" id="KW-1185">Reference proteome</keyword>
<dbReference type="PANTHER" id="PTHR40422">
    <property type="entry name" value="TRANSLATION MACHINERY-ASSOCIATED PROTEIN 17"/>
    <property type="match status" value="1"/>
</dbReference>
<dbReference type="PANTHER" id="PTHR40422:SF1">
    <property type="entry name" value="TRANSLATION MACHINERY-ASSOCIATED PROTEIN 17"/>
    <property type="match status" value="1"/>
</dbReference>
<reference evidence="2 3" key="1">
    <citation type="submission" date="2016-02" db="EMBL/GenBank/DDBJ databases">
        <title>Comparative genomic and transcriptomic foundation for Pichia pastoris.</title>
        <authorList>
            <person name="Love K.R."/>
            <person name="Shah K.A."/>
            <person name="Whittaker C.A."/>
            <person name="Wu J."/>
            <person name="Bartlett M.C."/>
            <person name="Ma D."/>
            <person name="Leeson R.L."/>
            <person name="Priest M."/>
            <person name="Young S.K."/>
            <person name="Love J.C."/>
        </authorList>
    </citation>
    <scope>NUCLEOTIDE SEQUENCE [LARGE SCALE GENOMIC DNA]</scope>
    <source>
        <strain evidence="2 3">ATCC 28485</strain>
    </source>
</reference>
<dbReference type="GO" id="GO:0030674">
    <property type="term" value="F:protein-macromolecule adaptor activity"/>
    <property type="evidence" value="ECO:0007669"/>
    <property type="project" value="TreeGrafter"/>
</dbReference>
<dbReference type="InterPro" id="IPR038966">
    <property type="entry name" value="TMA17"/>
</dbReference>
<feature type="compositionally biased region" description="Basic and acidic residues" evidence="1">
    <location>
        <begin position="104"/>
        <end position="115"/>
    </location>
</feature>
<evidence type="ECO:0000256" key="1">
    <source>
        <dbReference type="SAM" id="MobiDB-lite"/>
    </source>
</evidence>
<evidence type="ECO:0000313" key="3">
    <source>
        <dbReference type="Proteomes" id="UP000094565"/>
    </source>
</evidence>
<name>A0A1B2JGL9_PICPA</name>
<dbReference type="GO" id="GO:0070682">
    <property type="term" value="P:proteasome regulatory particle assembly"/>
    <property type="evidence" value="ECO:0007669"/>
    <property type="project" value="InterPro"/>
</dbReference>
<protein>
    <submittedName>
        <fullName evidence="2">BA75_03434T0</fullName>
    </submittedName>
</protein>
<dbReference type="AlphaFoldDB" id="A0A1B2JGL9"/>
<dbReference type="EMBL" id="CP014586">
    <property type="protein sequence ID" value="ANZ77189.1"/>
    <property type="molecule type" value="Genomic_DNA"/>
</dbReference>
<accession>A0A1B2JGL9</accession>
<proteinExistence type="predicted"/>